<evidence type="ECO:0000313" key="2">
    <source>
        <dbReference type="Proteomes" id="UP001500689"/>
    </source>
</evidence>
<dbReference type="EMBL" id="BAAAZN010000006">
    <property type="protein sequence ID" value="GAA3547193.1"/>
    <property type="molecule type" value="Genomic_DNA"/>
</dbReference>
<dbReference type="InterPro" id="IPR029058">
    <property type="entry name" value="AB_hydrolase_fold"/>
</dbReference>
<sequence length="247" mass="25430">MSRYKDFPTPAELRTRGTVLIAAGRGETPAAYARLGSRLAADAYQVRIVEAPEIDPADVPGSLDGFAAALTAATDGLPDRPLVLAGADSGAAALAALAGSGDSTAAWWPDALVLAGLPGPTGVTGTWAAELDVRTSCPVHRGVLTDSAVRGKLATPLPDALLHAAYRSAPPLPQLVLIGADDPLADRAALARTVKAAPRARLSVVHGAHHDVLNDRQHRSVAAELVSFLETLGNELVPVISVESSAW</sequence>
<organism evidence="1 2">
    <name type="scientific">Amycolatopsis ultiminotia</name>
    <dbReference type="NCBI Taxonomy" id="543629"/>
    <lineage>
        <taxon>Bacteria</taxon>
        <taxon>Bacillati</taxon>
        <taxon>Actinomycetota</taxon>
        <taxon>Actinomycetes</taxon>
        <taxon>Pseudonocardiales</taxon>
        <taxon>Pseudonocardiaceae</taxon>
        <taxon>Amycolatopsis</taxon>
    </lineage>
</organism>
<dbReference type="SUPFAM" id="SSF53474">
    <property type="entry name" value="alpha/beta-Hydrolases"/>
    <property type="match status" value="1"/>
</dbReference>
<protein>
    <recommendedName>
        <fullName evidence="3">Lysophospholipase, alpha-beta hydrolase superfamily</fullName>
    </recommendedName>
</protein>
<evidence type="ECO:0008006" key="3">
    <source>
        <dbReference type="Google" id="ProtNLM"/>
    </source>
</evidence>
<gene>
    <name evidence="1" type="ORF">GCM10022222_33500</name>
</gene>
<dbReference type="RefSeq" id="WP_344860679.1">
    <property type="nucleotide sequence ID" value="NZ_BAAAZN010000006.1"/>
</dbReference>
<reference evidence="2" key="1">
    <citation type="journal article" date="2019" name="Int. J. Syst. Evol. Microbiol.">
        <title>The Global Catalogue of Microorganisms (GCM) 10K type strain sequencing project: providing services to taxonomists for standard genome sequencing and annotation.</title>
        <authorList>
            <consortium name="The Broad Institute Genomics Platform"/>
            <consortium name="The Broad Institute Genome Sequencing Center for Infectious Disease"/>
            <person name="Wu L."/>
            <person name="Ma J."/>
        </authorList>
    </citation>
    <scope>NUCLEOTIDE SEQUENCE [LARGE SCALE GENOMIC DNA]</scope>
    <source>
        <strain evidence="2">JCM 16898</strain>
    </source>
</reference>
<dbReference type="Proteomes" id="UP001500689">
    <property type="component" value="Unassembled WGS sequence"/>
</dbReference>
<comment type="caution">
    <text evidence="1">The sequence shown here is derived from an EMBL/GenBank/DDBJ whole genome shotgun (WGS) entry which is preliminary data.</text>
</comment>
<evidence type="ECO:0000313" key="1">
    <source>
        <dbReference type="EMBL" id="GAA3547193.1"/>
    </source>
</evidence>
<proteinExistence type="predicted"/>
<accession>A0ABP6W707</accession>
<keyword evidence="2" id="KW-1185">Reference proteome</keyword>
<name>A0ABP6W707_9PSEU</name>
<dbReference type="Gene3D" id="3.40.50.1820">
    <property type="entry name" value="alpha/beta hydrolase"/>
    <property type="match status" value="1"/>
</dbReference>